<dbReference type="AlphaFoldDB" id="A0A6A3ZT87"/>
<protein>
    <submittedName>
        <fullName evidence="1">Uncharacterized protein</fullName>
    </submittedName>
</protein>
<dbReference type="Proteomes" id="UP000440367">
    <property type="component" value="Unassembled WGS sequence"/>
</dbReference>
<evidence type="ECO:0000313" key="2">
    <source>
        <dbReference type="Proteomes" id="UP000440367"/>
    </source>
</evidence>
<organism evidence="1 2">
    <name type="scientific">Phytophthora fragariae</name>
    <dbReference type="NCBI Taxonomy" id="53985"/>
    <lineage>
        <taxon>Eukaryota</taxon>
        <taxon>Sar</taxon>
        <taxon>Stramenopiles</taxon>
        <taxon>Oomycota</taxon>
        <taxon>Peronosporomycetes</taxon>
        <taxon>Peronosporales</taxon>
        <taxon>Peronosporaceae</taxon>
        <taxon>Phytophthora</taxon>
    </lineage>
</organism>
<dbReference type="EMBL" id="QXGD01000318">
    <property type="protein sequence ID" value="KAE9243480.1"/>
    <property type="molecule type" value="Genomic_DNA"/>
</dbReference>
<name>A0A6A3ZT87_9STRA</name>
<reference evidence="1 2" key="1">
    <citation type="submission" date="2018-08" db="EMBL/GenBank/DDBJ databases">
        <title>Genomic investigation of the strawberry pathogen Phytophthora fragariae indicates pathogenicity is determined by transcriptional variation in three key races.</title>
        <authorList>
            <person name="Adams T.M."/>
            <person name="Armitage A.D."/>
            <person name="Sobczyk M.K."/>
            <person name="Bates H.J."/>
            <person name="Dunwell J.M."/>
            <person name="Nellist C.F."/>
            <person name="Harrison R.J."/>
        </authorList>
    </citation>
    <scope>NUCLEOTIDE SEQUENCE [LARGE SCALE GENOMIC DNA]</scope>
    <source>
        <strain evidence="1 2">BC-1</strain>
    </source>
</reference>
<gene>
    <name evidence="1" type="ORF">PF002_g8253</name>
</gene>
<proteinExistence type="predicted"/>
<accession>A0A6A3ZT87</accession>
<comment type="caution">
    <text evidence="1">The sequence shown here is derived from an EMBL/GenBank/DDBJ whole genome shotgun (WGS) entry which is preliminary data.</text>
</comment>
<evidence type="ECO:0000313" key="1">
    <source>
        <dbReference type="EMBL" id="KAE9243480.1"/>
    </source>
</evidence>
<sequence length="74" mass="8057">MAKQQLTVLSTTAEDSFCFTMSNSSAGYQRTSLHCYWYVVMALSSGGSKRLSSTLTSFTGFAIPAARGSHPLRR</sequence>